<evidence type="ECO:0000256" key="1">
    <source>
        <dbReference type="ARBA" id="ARBA00022801"/>
    </source>
</evidence>
<gene>
    <name evidence="4" type="ORF">CYLTODRAFT_490310</name>
</gene>
<organism evidence="4 5">
    <name type="scientific">Cylindrobasidium torrendii FP15055 ss-10</name>
    <dbReference type="NCBI Taxonomy" id="1314674"/>
    <lineage>
        <taxon>Eukaryota</taxon>
        <taxon>Fungi</taxon>
        <taxon>Dikarya</taxon>
        <taxon>Basidiomycota</taxon>
        <taxon>Agaricomycotina</taxon>
        <taxon>Agaricomycetes</taxon>
        <taxon>Agaricomycetidae</taxon>
        <taxon>Agaricales</taxon>
        <taxon>Marasmiineae</taxon>
        <taxon>Physalacriaceae</taxon>
        <taxon>Cylindrobasidium</taxon>
    </lineage>
</organism>
<dbReference type="AlphaFoldDB" id="A0A0D7BC63"/>
<dbReference type="Pfam" id="PF07859">
    <property type="entry name" value="Abhydrolase_3"/>
    <property type="match status" value="1"/>
</dbReference>
<name>A0A0D7BC63_9AGAR</name>
<proteinExistence type="predicted"/>
<dbReference type="InterPro" id="IPR013094">
    <property type="entry name" value="AB_hydrolase_3"/>
</dbReference>
<evidence type="ECO:0000256" key="2">
    <source>
        <dbReference type="SAM" id="Phobius"/>
    </source>
</evidence>
<sequence>MGGLSQTNVTPTCFLSVFAKVTLLLPVLVYQIFTKIASNTHRHAPRRVLAHTVGRFMSDRFHFTELQALFGNDSTIMYMIWALISLQWPRIEEVGGGARIAWLGPKPNKPGKLILYVPGGGFVNPIPPTNIASIHEMKKHTKQKGLDIGVAMVVYKLRPEGRFPSQLLQTECTLHALLTAGFSPEDIILCGDSAGAHIALQLISHILHPTALSNIGKPVLPSTVKFRGVVLISPYVGLAGCSSLLRNGNEDLISPENYLSWGSGYLGDVPVDIPAFADPLLAPASWFDGLATVVDQILVVAGEKECLIDAIVEFHNTHLEPQLTRDKLRFMRIQDGVHDDFVLDFAFPPYVLTQSTRDILDWVAGVFTQG</sequence>
<keyword evidence="5" id="KW-1185">Reference proteome</keyword>
<dbReference type="Gene3D" id="3.40.50.1820">
    <property type="entry name" value="alpha/beta hydrolase"/>
    <property type="match status" value="1"/>
</dbReference>
<dbReference type="EMBL" id="KN880516">
    <property type="protein sequence ID" value="KIY67825.1"/>
    <property type="molecule type" value="Genomic_DNA"/>
</dbReference>
<dbReference type="STRING" id="1314674.A0A0D7BC63"/>
<evidence type="ECO:0000313" key="5">
    <source>
        <dbReference type="Proteomes" id="UP000054007"/>
    </source>
</evidence>
<accession>A0A0D7BC63</accession>
<dbReference type="InterPro" id="IPR050300">
    <property type="entry name" value="GDXG_lipolytic_enzyme"/>
</dbReference>
<feature type="transmembrane region" description="Helical" evidence="2">
    <location>
        <begin position="12"/>
        <end position="33"/>
    </location>
</feature>
<evidence type="ECO:0000313" key="4">
    <source>
        <dbReference type="EMBL" id="KIY67825.1"/>
    </source>
</evidence>
<dbReference type="GO" id="GO:0016787">
    <property type="term" value="F:hydrolase activity"/>
    <property type="evidence" value="ECO:0007669"/>
    <property type="project" value="UniProtKB-KW"/>
</dbReference>
<keyword evidence="1 4" id="KW-0378">Hydrolase</keyword>
<dbReference type="Proteomes" id="UP000054007">
    <property type="component" value="Unassembled WGS sequence"/>
</dbReference>
<feature type="domain" description="Alpha/beta hydrolase fold-3" evidence="3">
    <location>
        <begin position="114"/>
        <end position="316"/>
    </location>
</feature>
<evidence type="ECO:0000259" key="3">
    <source>
        <dbReference type="Pfam" id="PF07859"/>
    </source>
</evidence>
<keyword evidence="2" id="KW-1133">Transmembrane helix</keyword>
<dbReference type="OrthoDB" id="2152029at2759"/>
<dbReference type="InterPro" id="IPR029058">
    <property type="entry name" value="AB_hydrolase_fold"/>
</dbReference>
<dbReference type="PANTHER" id="PTHR48081">
    <property type="entry name" value="AB HYDROLASE SUPERFAMILY PROTEIN C4A8.06C"/>
    <property type="match status" value="1"/>
</dbReference>
<dbReference type="PANTHER" id="PTHR48081:SF31">
    <property type="entry name" value="STERYL ACETYL HYDROLASE MUG81-RELATED"/>
    <property type="match status" value="1"/>
</dbReference>
<keyword evidence="2" id="KW-0472">Membrane</keyword>
<reference evidence="4 5" key="1">
    <citation type="journal article" date="2015" name="Fungal Genet. Biol.">
        <title>Evolution of novel wood decay mechanisms in Agaricales revealed by the genome sequences of Fistulina hepatica and Cylindrobasidium torrendii.</title>
        <authorList>
            <person name="Floudas D."/>
            <person name="Held B.W."/>
            <person name="Riley R."/>
            <person name="Nagy L.G."/>
            <person name="Koehler G."/>
            <person name="Ransdell A.S."/>
            <person name="Younus H."/>
            <person name="Chow J."/>
            <person name="Chiniquy J."/>
            <person name="Lipzen A."/>
            <person name="Tritt A."/>
            <person name="Sun H."/>
            <person name="Haridas S."/>
            <person name="LaButti K."/>
            <person name="Ohm R.A."/>
            <person name="Kues U."/>
            <person name="Blanchette R.A."/>
            <person name="Grigoriev I.V."/>
            <person name="Minto R.E."/>
            <person name="Hibbett D.S."/>
        </authorList>
    </citation>
    <scope>NUCLEOTIDE SEQUENCE [LARGE SCALE GENOMIC DNA]</scope>
    <source>
        <strain evidence="4 5">FP15055 ss-10</strain>
    </source>
</reference>
<protein>
    <submittedName>
        <fullName evidence="4">Alpha/beta-hydrolase</fullName>
    </submittedName>
</protein>
<dbReference type="SUPFAM" id="SSF53474">
    <property type="entry name" value="alpha/beta-Hydrolases"/>
    <property type="match status" value="1"/>
</dbReference>
<keyword evidence="2" id="KW-0812">Transmembrane</keyword>